<gene>
    <name evidence="3" type="primary">LOC107793542</name>
</gene>
<feature type="repeat" description="PPR" evidence="2">
    <location>
        <begin position="157"/>
        <end position="191"/>
    </location>
</feature>
<dbReference type="PROSITE" id="PS51375">
    <property type="entry name" value="PPR"/>
    <property type="match status" value="4"/>
</dbReference>
<evidence type="ECO:0000256" key="1">
    <source>
        <dbReference type="ARBA" id="ARBA00022737"/>
    </source>
</evidence>
<dbReference type="AlphaFoldDB" id="A0A1S4A4A7"/>
<dbReference type="Pfam" id="PF01535">
    <property type="entry name" value="PPR"/>
    <property type="match status" value="6"/>
</dbReference>
<proteinExistence type="predicted"/>
<dbReference type="NCBIfam" id="TIGR00756">
    <property type="entry name" value="PPR"/>
    <property type="match status" value="4"/>
</dbReference>
<dbReference type="OrthoDB" id="185373at2759"/>
<dbReference type="Pfam" id="PF13041">
    <property type="entry name" value="PPR_2"/>
    <property type="match status" value="1"/>
</dbReference>
<evidence type="ECO:0000313" key="3">
    <source>
        <dbReference type="RefSeq" id="XP_016471406.1"/>
    </source>
</evidence>
<dbReference type="SMR" id="A0A1S4A4A7"/>
<accession>A0A1S4A4A7</accession>
<protein>
    <submittedName>
        <fullName evidence="3">Pentatricopeptide repeat-containing protein At5g13230, mitochondrial</fullName>
    </submittedName>
</protein>
<dbReference type="GO" id="GO:0009451">
    <property type="term" value="P:RNA modification"/>
    <property type="evidence" value="ECO:0007669"/>
    <property type="project" value="InterPro"/>
</dbReference>
<feature type="repeat" description="PPR" evidence="2">
    <location>
        <begin position="22"/>
        <end position="56"/>
    </location>
</feature>
<sequence>MYSKCCSIEYAQQAFNELSDKNAQSWNTMLSAYSQKGLFEKTFQMLDVMPDPNAVSYNSIISSLTHHGFPRKAMGFFKRMQTQCGSGFLIDEFTVVSVVNTCAGLGALHLLRELHGLATVIGVRFNLVVCNALIDAYGKCGKPGYSYSIFCQMCETDVFSWTSLLVAYIRASRMPDVCSLFDHMRIRNVVAWTALITGFAQNGEGDKALFNTLVDMYSKCGDMISAMRLFERLDEKDRVTWNSIINGFAQNGNGVMSLFMFEKMIKTDTTPNHVTFLGVLSAYSHCGLLPE</sequence>
<dbReference type="PANTHER" id="PTHR47926">
    <property type="entry name" value="PENTATRICOPEPTIDE REPEAT-CONTAINING PROTEIN"/>
    <property type="match status" value="1"/>
</dbReference>
<dbReference type="InterPro" id="IPR046960">
    <property type="entry name" value="PPR_At4g14850-like_plant"/>
</dbReference>
<keyword evidence="1" id="KW-0677">Repeat</keyword>
<dbReference type="OMA" id="PIQKFAN"/>
<organism evidence="3">
    <name type="scientific">Nicotiana tabacum</name>
    <name type="common">Common tobacco</name>
    <dbReference type="NCBI Taxonomy" id="4097"/>
    <lineage>
        <taxon>Eukaryota</taxon>
        <taxon>Viridiplantae</taxon>
        <taxon>Streptophyta</taxon>
        <taxon>Embryophyta</taxon>
        <taxon>Tracheophyta</taxon>
        <taxon>Spermatophyta</taxon>
        <taxon>Magnoliopsida</taxon>
        <taxon>eudicotyledons</taxon>
        <taxon>Gunneridae</taxon>
        <taxon>Pentapetalae</taxon>
        <taxon>asterids</taxon>
        <taxon>lamiids</taxon>
        <taxon>Solanales</taxon>
        <taxon>Solanaceae</taxon>
        <taxon>Nicotianoideae</taxon>
        <taxon>Nicotianeae</taxon>
        <taxon>Nicotiana</taxon>
    </lineage>
</organism>
<dbReference type="InterPro" id="IPR011990">
    <property type="entry name" value="TPR-like_helical_dom_sf"/>
</dbReference>
<feature type="repeat" description="PPR" evidence="2">
    <location>
        <begin position="206"/>
        <end position="236"/>
    </location>
</feature>
<dbReference type="PaxDb" id="4097-A0A1S4A4A7"/>
<evidence type="ECO:0000256" key="2">
    <source>
        <dbReference type="PROSITE-ProRule" id="PRU00708"/>
    </source>
</evidence>
<dbReference type="InterPro" id="IPR002885">
    <property type="entry name" value="PPR_rpt"/>
</dbReference>
<dbReference type="RefSeq" id="XP_016471406.1">
    <property type="nucleotide sequence ID" value="XM_016615920.1"/>
</dbReference>
<dbReference type="Gene3D" id="1.25.40.10">
    <property type="entry name" value="Tetratricopeptide repeat domain"/>
    <property type="match status" value="3"/>
</dbReference>
<name>A0A1S4A4A7_TOBAC</name>
<feature type="repeat" description="PPR" evidence="2">
    <location>
        <begin position="237"/>
        <end position="271"/>
    </location>
</feature>
<dbReference type="KEGG" id="nta:107793542"/>
<dbReference type="GO" id="GO:0003723">
    <property type="term" value="F:RNA binding"/>
    <property type="evidence" value="ECO:0007669"/>
    <property type="project" value="InterPro"/>
</dbReference>
<dbReference type="PANTHER" id="PTHR47926:SF477">
    <property type="entry name" value="PENTATRICOPEPTIDE REPEAT-CONTAINING PROTEIN"/>
    <property type="match status" value="1"/>
</dbReference>
<reference evidence="3" key="1">
    <citation type="submission" date="2025-08" db="UniProtKB">
        <authorList>
            <consortium name="RefSeq"/>
        </authorList>
    </citation>
    <scope>IDENTIFICATION</scope>
</reference>